<gene>
    <name evidence="3" type="ORF">BDA99DRAFT_518837</name>
</gene>
<dbReference type="Gene3D" id="3.40.50.150">
    <property type="entry name" value="Vaccinia Virus protein VP39"/>
    <property type="match status" value="1"/>
</dbReference>
<dbReference type="CDD" id="cd02440">
    <property type="entry name" value="AdoMet_MTases"/>
    <property type="match status" value="1"/>
</dbReference>
<comment type="caution">
    <text evidence="3">The sequence shown here is derived from an EMBL/GenBank/DDBJ whole genome shotgun (WGS) entry which is preliminary data.</text>
</comment>
<sequence length="297" mass="34230">MTLNIDEQPPAHANENEGNDYKDQSRKYHENVNAAYVLPEDEMENDRLYMQHYALKLAFGANFDSPIEEELEQGITVLDSGCGPGTWTLDMAQQYPQSKFYGLDISSVFPTEIKPSNTEFQLHNITEPAPFPENTFDYVHQRLLVMGLRNEEWKKVISNYLQVLKSNGYFEFTECTTDLVNGGPKMTLLMDCMKTIATMKDLHIEVYRDFASYFEEAGAINVRSRQLIAPFNHTNKVGELLWKDYCMMFTALKPIVAKTHPELASEEAYAKFMEETGEECKEYKTHLIFSRCYGQKP</sequence>
<name>A0AAD5PBE8_9FUNG</name>
<evidence type="ECO:0000313" key="3">
    <source>
        <dbReference type="EMBL" id="KAI9254606.1"/>
    </source>
</evidence>
<dbReference type="InterPro" id="IPR029063">
    <property type="entry name" value="SAM-dependent_MTases_sf"/>
</dbReference>
<evidence type="ECO:0000256" key="1">
    <source>
        <dbReference type="SAM" id="MobiDB-lite"/>
    </source>
</evidence>
<reference evidence="3" key="1">
    <citation type="journal article" date="2022" name="IScience">
        <title>Evolution of zygomycete secretomes and the origins of terrestrial fungal ecologies.</title>
        <authorList>
            <person name="Chang Y."/>
            <person name="Wang Y."/>
            <person name="Mondo S."/>
            <person name="Ahrendt S."/>
            <person name="Andreopoulos W."/>
            <person name="Barry K."/>
            <person name="Beard J."/>
            <person name="Benny G.L."/>
            <person name="Blankenship S."/>
            <person name="Bonito G."/>
            <person name="Cuomo C."/>
            <person name="Desiro A."/>
            <person name="Gervers K.A."/>
            <person name="Hundley H."/>
            <person name="Kuo A."/>
            <person name="LaButti K."/>
            <person name="Lang B.F."/>
            <person name="Lipzen A."/>
            <person name="O'Donnell K."/>
            <person name="Pangilinan J."/>
            <person name="Reynolds N."/>
            <person name="Sandor L."/>
            <person name="Smith M.E."/>
            <person name="Tsang A."/>
            <person name="Grigoriev I.V."/>
            <person name="Stajich J.E."/>
            <person name="Spatafora J.W."/>
        </authorList>
    </citation>
    <scope>NUCLEOTIDE SEQUENCE</scope>
    <source>
        <strain evidence="3">RSA 2281</strain>
    </source>
</reference>
<reference evidence="3" key="2">
    <citation type="submission" date="2023-02" db="EMBL/GenBank/DDBJ databases">
        <authorList>
            <consortium name="DOE Joint Genome Institute"/>
            <person name="Mondo S.J."/>
            <person name="Chang Y."/>
            <person name="Wang Y."/>
            <person name="Ahrendt S."/>
            <person name="Andreopoulos W."/>
            <person name="Barry K."/>
            <person name="Beard J."/>
            <person name="Benny G.L."/>
            <person name="Blankenship S."/>
            <person name="Bonito G."/>
            <person name="Cuomo C."/>
            <person name="Desiro A."/>
            <person name="Gervers K.A."/>
            <person name="Hundley H."/>
            <person name="Kuo A."/>
            <person name="LaButti K."/>
            <person name="Lang B.F."/>
            <person name="Lipzen A."/>
            <person name="O'Donnell K."/>
            <person name="Pangilinan J."/>
            <person name="Reynolds N."/>
            <person name="Sandor L."/>
            <person name="Smith M.W."/>
            <person name="Tsang A."/>
            <person name="Grigoriev I.V."/>
            <person name="Stajich J.E."/>
            <person name="Spatafora J.W."/>
        </authorList>
    </citation>
    <scope>NUCLEOTIDE SEQUENCE</scope>
    <source>
        <strain evidence="3">RSA 2281</strain>
    </source>
</reference>
<protein>
    <submittedName>
        <fullName evidence="3">S-adenosyl-L-methionine-dependent methyltransferase</fullName>
    </submittedName>
</protein>
<feature type="region of interest" description="Disordered" evidence="1">
    <location>
        <begin position="1"/>
        <end position="25"/>
    </location>
</feature>
<proteinExistence type="predicted"/>
<dbReference type="GO" id="GO:0008168">
    <property type="term" value="F:methyltransferase activity"/>
    <property type="evidence" value="ECO:0007669"/>
    <property type="project" value="UniProtKB-KW"/>
</dbReference>
<keyword evidence="4" id="KW-1185">Reference proteome</keyword>
<dbReference type="InterPro" id="IPR041698">
    <property type="entry name" value="Methyltransf_25"/>
</dbReference>
<dbReference type="SUPFAM" id="SSF53335">
    <property type="entry name" value="S-adenosyl-L-methionine-dependent methyltransferases"/>
    <property type="match status" value="1"/>
</dbReference>
<dbReference type="PANTHER" id="PTHR43591:SF105">
    <property type="entry name" value="METHYLTRANSFERASE DOMAIN-CONTAINING PROTEIN-RELATED"/>
    <property type="match status" value="1"/>
</dbReference>
<organism evidence="3 4">
    <name type="scientific">Phascolomyces articulosus</name>
    <dbReference type="NCBI Taxonomy" id="60185"/>
    <lineage>
        <taxon>Eukaryota</taxon>
        <taxon>Fungi</taxon>
        <taxon>Fungi incertae sedis</taxon>
        <taxon>Mucoromycota</taxon>
        <taxon>Mucoromycotina</taxon>
        <taxon>Mucoromycetes</taxon>
        <taxon>Mucorales</taxon>
        <taxon>Lichtheimiaceae</taxon>
        <taxon>Phascolomyces</taxon>
    </lineage>
</organism>
<keyword evidence="3" id="KW-0489">Methyltransferase</keyword>
<evidence type="ECO:0000313" key="4">
    <source>
        <dbReference type="Proteomes" id="UP001209540"/>
    </source>
</evidence>
<dbReference type="Pfam" id="PF13649">
    <property type="entry name" value="Methyltransf_25"/>
    <property type="match status" value="1"/>
</dbReference>
<feature type="domain" description="Methyltransferase" evidence="2">
    <location>
        <begin position="77"/>
        <end position="168"/>
    </location>
</feature>
<evidence type="ECO:0000259" key="2">
    <source>
        <dbReference type="Pfam" id="PF13649"/>
    </source>
</evidence>
<accession>A0AAD5PBE8</accession>
<dbReference type="EMBL" id="JAIXMP010000024">
    <property type="protein sequence ID" value="KAI9254606.1"/>
    <property type="molecule type" value="Genomic_DNA"/>
</dbReference>
<dbReference type="GO" id="GO:0032259">
    <property type="term" value="P:methylation"/>
    <property type="evidence" value="ECO:0007669"/>
    <property type="project" value="UniProtKB-KW"/>
</dbReference>
<dbReference type="AlphaFoldDB" id="A0AAD5PBE8"/>
<dbReference type="PANTHER" id="PTHR43591">
    <property type="entry name" value="METHYLTRANSFERASE"/>
    <property type="match status" value="1"/>
</dbReference>
<dbReference type="Proteomes" id="UP001209540">
    <property type="component" value="Unassembled WGS sequence"/>
</dbReference>
<keyword evidence="3" id="KW-0808">Transferase</keyword>